<dbReference type="Pfam" id="PF08241">
    <property type="entry name" value="Methyltransf_11"/>
    <property type="match status" value="1"/>
</dbReference>
<evidence type="ECO:0000256" key="4">
    <source>
        <dbReference type="HAMAP-Rule" id="MF_02100"/>
    </source>
</evidence>
<comment type="caution">
    <text evidence="6">The sequence shown here is derived from an EMBL/GenBank/DDBJ whole genome shotgun (WGS) entry which is preliminary data.</text>
</comment>
<keyword evidence="3 4" id="KW-0949">S-adenosyl-L-methionine</keyword>
<keyword evidence="1 4" id="KW-0489">Methyltransferase</keyword>
<comment type="caution">
    <text evidence="4">Lacks conserved residue(s) required for the propagation of feature annotation.</text>
</comment>
<feature type="binding site" evidence="4">
    <location>
        <position position="76"/>
    </location>
    <ligand>
        <name>S-adenosyl-L-methionine</name>
        <dbReference type="ChEBI" id="CHEBI:59789"/>
    </ligand>
</feature>
<dbReference type="AlphaFoldDB" id="A0A841KP52"/>
<evidence type="ECO:0000313" key="7">
    <source>
        <dbReference type="Proteomes" id="UP000579281"/>
    </source>
</evidence>
<proteinExistence type="inferred from homology"/>
<keyword evidence="7" id="KW-1185">Reference proteome</keyword>
<dbReference type="InterPro" id="IPR023553">
    <property type="entry name" value="Uncharacterised_MeTfrase_YrrT"/>
</dbReference>
<feature type="binding site" evidence="4">
    <location>
        <position position="55"/>
    </location>
    <ligand>
        <name>S-adenosyl-L-methionine</name>
        <dbReference type="ChEBI" id="CHEBI:59789"/>
    </ligand>
</feature>
<dbReference type="RefSeq" id="WP_184309314.1">
    <property type="nucleotide sequence ID" value="NZ_JACHEN010000006.1"/>
</dbReference>
<accession>A0A841KP52</accession>
<keyword evidence="6" id="KW-0830">Ubiquinone</keyword>
<feature type="domain" description="Methyltransferase type 11" evidence="5">
    <location>
        <begin position="52"/>
        <end position="144"/>
    </location>
</feature>
<gene>
    <name evidence="6" type="ORF">HNQ80_001306</name>
</gene>
<dbReference type="CDD" id="cd02440">
    <property type="entry name" value="AdoMet_MTases"/>
    <property type="match status" value="1"/>
</dbReference>
<comment type="function">
    <text evidence="4">Could be a S-adenosyl-L-methionine-dependent methyltransferase.</text>
</comment>
<dbReference type="SUPFAM" id="SSF53335">
    <property type="entry name" value="S-adenosyl-L-methionine-dependent methyltransferases"/>
    <property type="match status" value="1"/>
</dbReference>
<evidence type="ECO:0000256" key="3">
    <source>
        <dbReference type="ARBA" id="ARBA00022691"/>
    </source>
</evidence>
<organism evidence="6 7">
    <name type="scientific">Anaerosolibacter carboniphilus</name>
    <dbReference type="NCBI Taxonomy" id="1417629"/>
    <lineage>
        <taxon>Bacteria</taxon>
        <taxon>Bacillati</taxon>
        <taxon>Bacillota</taxon>
        <taxon>Clostridia</taxon>
        <taxon>Peptostreptococcales</taxon>
        <taxon>Thermotaleaceae</taxon>
        <taxon>Anaerosolibacter</taxon>
    </lineage>
</organism>
<dbReference type="GO" id="GO:0008757">
    <property type="term" value="F:S-adenosylmethionine-dependent methyltransferase activity"/>
    <property type="evidence" value="ECO:0007669"/>
    <property type="project" value="UniProtKB-UniRule"/>
</dbReference>
<name>A0A841KP52_9FIRM</name>
<comment type="similarity">
    <text evidence="4">Belongs to the methyltransferase superfamily. YrrT family.</text>
</comment>
<evidence type="ECO:0000313" key="6">
    <source>
        <dbReference type="EMBL" id="MBB6215217.1"/>
    </source>
</evidence>
<dbReference type="InterPro" id="IPR029063">
    <property type="entry name" value="SAM-dependent_MTases_sf"/>
</dbReference>
<dbReference type="EMBL" id="JACHEN010000006">
    <property type="protein sequence ID" value="MBB6215217.1"/>
    <property type="molecule type" value="Genomic_DNA"/>
</dbReference>
<sequence>MQDFNSLFDVWASSYDETVYGDDNEYSEVFLGYDKILDYICQGVKDREGTVLEIGVGTGNLTKLLHEHGLNVIGIEPSQEMRKIAQSKLPSVKILDGHFLSIPVEDKVDAIVTSYAFHHLTLDEKREALRYLDGLLHKNGKIIIADTMFESKAYKENLLEYVKACGTLNLLKDLNSEYYEYLDDLRQLLGEMNYTYETVKMNKYVWIISAIKGGLFI</sequence>
<dbReference type="Proteomes" id="UP000579281">
    <property type="component" value="Unassembled WGS sequence"/>
</dbReference>
<dbReference type="Gene3D" id="3.40.50.150">
    <property type="entry name" value="Vaccinia Virus protein VP39"/>
    <property type="match status" value="1"/>
</dbReference>
<keyword evidence="2 4" id="KW-0808">Transferase</keyword>
<evidence type="ECO:0000256" key="2">
    <source>
        <dbReference type="ARBA" id="ARBA00022679"/>
    </source>
</evidence>
<evidence type="ECO:0000256" key="1">
    <source>
        <dbReference type="ARBA" id="ARBA00022603"/>
    </source>
</evidence>
<dbReference type="InterPro" id="IPR013216">
    <property type="entry name" value="Methyltransf_11"/>
</dbReference>
<evidence type="ECO:0000259" key="5">
    <source>
        <dbReference type="Pfam" id="PF08241"/>
    </source>
</evidence>
<dbReference type="GO" id="GO:0032259">
    <property type="term" value="P:methylation"/>
    <property type="evidence" value="ECO:0007669"/>
    <property type="project" value="UniProtKB-KW"/>
</dbReference>
<reference evidence="6 7" key="1">
    <citation type="submission" date="2020-08" db="EMBL/GenBank/DDBJ databases">
        <title>Genomic Encyclopedia of Type Strains, Phase IV (KMG-IV): sequencing the most valuable type-strain genomes for metagenomic binning, comparative biology and taxonomic classification.</title>
        <authorList>
            <person name="Goeker M."/>
        </authorList>
    </citation>
    <scope>NUCLEOTIDE SEQUENCE [LARGE SCALE GENOMIC DNA]</scope>
    <source>
        <strain evidence="6 7">DSM 103526</strain>
    </source>
</reference>
<dbReference type="EC" id="2.1.1.-" evidence="4"/>
<dbReference type="HAMAP" id="MF_02100">
    <property type="entry name" value="Methyltr_YrrT"/>
    <property type="match status" value="1"/>
</dbReference>
<protein>
    <recommendedName>
        <fullName evidence="4">Uncharacterized methyltransferase HNQ80_001306</fullName>
        <ecNumber evidence="4">2.1.1.-</ecNumber>
    </recommendedName>
</protein>
<dbReference type="PANTHER" id="PTHR43861">
    <property type="entry name" value="TRANS-ACONITATE 2-METHYLTRANSFERASE-RELATED"/>
    <property type="match status" value="1"/>
</dbReference>